<accession>A0A1H0VA77</accession>
<proteinExistence type="predicted"/>
<name>A0A1H0VA77_9BACT</name>
<keyword evidence="2" id="KW-1185">Reference proteome</keyword>
<organism evidence="1 2">
    <name type="scientific">Desulforhopalus singaporensis</name>
    <dbReference type="NCBI Taxonomy" id="91360"/>
    <lineage>
        <taxon>Bacteria</taxon>
        <taxon>Pseudomonadati</taxon>
        <taxon>Thermodesulfobacteriota</taxon>
        <taxon>Desulfobulbia</taxon>
        <taxon>Desulfobulbales</taxon>
        <taxon>Desulfocapsaceae</taxon>
        <taxon>Desulforhopalus</taxon>
    </lineage>
</organism>
<protein>
    <submittedName>
        <fullName evidence="1">Uncharacterized protein</fullName>
    </submittedName>
</protein>
<sequence length="87" mass="9793">MTLSTGKWKSLFTPGGIAESWKNKRCLSRRINSSTRQAPFHDRNMVIPKISKTPYYIGTISLFVSSFQVTTTYHSIMTAPIISRVGP</sequence>
<evidence type="ECO:0000313" key="2">
    <source>
        <dbReference type="Proteomes" id="UP000199073"/>
    </source>
</evidence>
<reference evidence="1 2" key="1">
    <citation type="submission" date="2016-10" db="EMBL/GenBank/DDBJ databases">
        <authorList>
            <person name="de Groot N.N."/>
        </authorList>
    </citation>
    <scope>NUCLEOTIDE SEQUENCE [LARGE SCALE GENOMIC DNA]</scope>
    <source>
        <strain evidence="1 2">DSM 12130</strain>
    </source>
</reference>
<dbReference type="Proteomes" id="UP000199073">
    <property type="component" value="Unassembled WGS sequence"/>
</dbReference>
<dbReference type="EMBL" id="FNJI01000044">
    <property type="protein sequence ID" value="SDP75281.1"/>
    <property type="molecule type" value="Genomic_DNA"/>
</dbReference>
<dbReference type="AlphaFoldDB" id="A0A1H0VA77"/>
<evidence type="ECO:0000313" key="1">
    <source>
        <dbReference type="EMBL" id="SDP75281.1"/>
    </source>
</evidence>
<gene>
    <name evidence="1" type="ORF">SAMN05660330_03952</name>
</gene>